<reference evidence="1" key="1">
    <citation type="journal article" date="2014" name="Front. Microbiol.">
        <title>High frequency of phylogenetically diverse reductive dehalogenase-homologous genes in deep subseafloor sedimentary metagenomes.</title>
        <authorList>
            <person name="Kawai M."/>
            <person name="Futagami T."/>
            <person name="Toyoda A."/>
            <person name="Takaki Y."/>
            <person name="Nishi S."/>
            <person name="Hori S."/>
            <person name="Arai W."/>
            <person name="Tsubouchi T."/>
            <person name="Morono Y."/>
            <person name="Uchiyama I."/>
            <person name="Ito T."/>
            <person name="Fujiyama A."/>
            <person name="Inagaki F."/>
            <person name="Takami H."/>
        </authorList>
    </citation>
    <scope>NUCLEOTIDE SEQUENCE</scope>
    <source>
        <strain evidence="1">Expedition CK06-06</strain>
    </source>
</reference>
<sequence length="82" mass="9455">NRVVPQDNLMEEAWAIADEIAFNPTESLFAVKKLAWQNLAESDLTTVYEREVKEFAAALARPTFKEAVSSFIEKRKPDFHKR</sequence>
<gene>
    <name evidence="1" type="ORF">S01H1_59336</name>
</gene>
<accession>X0V7G2</accession>
<protein>
    <recommendedName>
        <fullName evidence="2">Enoyl-CoA hydratase</fullName>
    </recommendedName>
</protein>
<dbReference type="AlphaFoldDB" id="X0V7G2"/>
<dbReference type="Pfam" id="PF00378">
    <property type="entry name" value="ECH_1"/>
    <property type="match status" value="1"/>
</dbReference>
<dbReference type="Gene3D" id="3.90.226.10">
    <property type="entry name" value="2-enoyl-CoA Hydratase, Chain A, domain 1"/>
    <property type="match status" value="1"/>
</dbReference>
<dbReference type="InterPro" id="IPR001753">
    <property type="entry name" value="Enoyl-CoA_hydra/iso"/>
</dbReference>
<dbReference type="EMBL" id="BARS01038808">
    <property type="protein sequence ID" value="GAG14104.1"/>
    <property type="molecule type" value="Genomic_DNA"/>
</dbReference>
<dbReference type="InterPro" id="IPR029045">
    <property type="entry name" value="ClpP/crotonase-like_dom_sf"/>
</dbReference>
<proteinExistence type="predicted"/>
<name>X0V7G2_9ZZZZ</name>
<comment type="caution">
    <text evidence="1">The sequence shown here is derived from an EMBL/GenBank/DDBJ whole genome shotgun (WGS) entry which is preliminary data.</text>
</comment>
<dbReference type="SUPFAM" id="SSF52096">
    <property type="entry name" value="ClpP/crotonase"/>
    <property type="match status" value="1"/>
</dbReference>
<feature type="non-terminal residue" evidence="1">
    <location>
        <position position="1"/>
    </location>
</feature>
<organism evidence="1">
    <name type="scientific">marine sediment metagenome</name>
    <dbReference type="NCBI Taxonomy" id="412755"/>
    <lineage>
        <taxon>unclassified sequences</taxon>
        <taxon>metagenomes</taxon>
        <taxon>ecological metagenomes</taxon>
    </lineage>
</organism>
<evidence type="ECO:0000313" key="1">
    <source>
        <dbReference type="EMBL" id="GAG14104.1"/>
    </source>
</evidence>
<evidence type="ECO:0008006" key="2">
    <source>
        <dbReference type="Google" id="ProtNLM"/>
    </source>
</evidence>